<feature type="region of interest" description="Disordered" evidence="1">
    <location>
        <begin position="232"/>
        <end position="269"/>
    </location>
</feature>
<dbReference type="STRING" id="930991.A0A0D0CIP3"/>
<dbReference type="EMBL" id="KN828384">
    <property type="protein sequence ID" value="KIK75043.1"/>
    <property type="molecule type" value="Genomic_DNA"/>
</dbReference>
<protein>
    <submittedName>
        <fullName evidence="2">Uncharacterized protein</fullName>
    </submittedName>
</protein>
<reference evidence="3" key="2">
    <citation type="submission" date="2015-01" db="EMBL/GenBank/DDBJ databases">
        <title>Evolutionary Origins and Diversification of the Mycorrhizal Mutualists.</title>
        <authorList>
            <consortium name="DOE Joint Genome Institute"/>
            <consortium name="Mycorrhizal Genomics Consortium"/>
            <person name="Kohler A."/>
            <person name="Kuo A."/>
            <person name="Nagy L.G."/>
            <person name="Floudas D."/>
            <person name="Copeland A."/>
            <person name="Barry K.W."/>
            <person name="Cichocki N."/>
            <person name="Veneault-Fourrey C."/>
            <person name="LaButti K."/>
            <person name="Lindquist E.A."/>
            <person name="Lipzen A."/>
            <person name="Lundell T."/>
            <person name="Morin E."/>
            <person name="Murat C."/>
            <person name="Riley R."/>
            <person name="Ohm R."/>
            <person name="Sun H."/>
            <person name="Tunlid A."/>
            <person name="Henrissat B."/>
            <person name="Grigoriev I.V."/>
            <person name="Hibbett D.S."/>
            <person name="Martin F."/>
        </authorList>
    </citation>
    <scope>NUCLEOTIDE SEQUENCE [LARGE SCALE GENOMIC DNA]</scope>
    <source>
        <strain evidence="3">Ve08.2h10</strain>
    </source>
</reference>
<dbReference type="InParanoid" id="A0A0D0CIP3"/>
<dbReference type="HOGENOM" id="CLU_018737_0_1_1"/>
<sequence>MPPPSSFPQHVPSAAQPLSGPTVHVPSTWAISPNPYASPHALPRAIASQAPQLPGPSHPIPPPSGVLGYTPNHAHYPSECDRWAQRAYCAPPVETITIDITAMYEGGPKKGCLHGTTFGSICEGRQDIDARITAPELVTIALKVIVPSIKAFCLSFPWWEDEFVVCDECWVNLTKVDYPLEPYFYSKCFVPASCKNTKNMVFKSKKISLYVVVPEAQWFEYEAFIEKDHDDTHSVPPTLPSRPPSSKHVSHIHSSSIVSNTTPSTMGASMRPLDVARTRSNVTSPLFLPMDPCTNFARRAPRLMTMTTGSSIDNSWFEKPLSMDLVGAGTHPGPSIPLGTKPVTATPSMKRGHSHTSSASSITTKSPPTKRALSSALDLCSPDCTHLKEALKSGGAANLDIKKVLKVMREPIEFYPIPTCAITEILANPHKRSFNIENMTLLTGQLRLNTVIEGIVGIGGFKTAQLAQMILSTPPSSGLGSQPCHDIIAKRPYICKEGRPGASGPPYSRFNTPDELEKNFREGNVLYWAKALLKLTYDVIDRAVT</sequence>
<gene>
    <name evidence="2" type="ORF">PAXRUDRAFT_19321</name>
</gene>
<organism evidence="2 3">
    <name type="scientific">Paxillus rubicundulus Ve08.2h10</name>
    <dbReference type="NCBI Taxonomy" id="930991"/>
    <lineage>
        <taxon>Eukaryota</taxon>
        <taxon>Fungi</taxon>
        <taxon>Dikarya</taxon>
        <taxon>Basidiomycota</taxon>
        <taxon>Agaricomycotina</taxon>
        <taxon>Agaricomycetes</taxon>
        <taxon>Agaricomycetidae</taxon>
        <taxon>Boletales</taxon>
        <taxon>Paxilineae</taxon>
        <taxon>Paxillaceae</taxon>
        <taxon>Paxillus</taxon>
    </lineage>
</organism>
<dbReference type="AlphaFoldDB" id="A0A0D0CIP3"/>
<reference evidence="2 3" key="1">
    <citation type="submission" date="2014-04" db="EMBL/GenBank/DDBJ databases">
        <authorList>
            <consortium name="DOE Joint Genome Institute"/>
            <person name="Kuo A."/>
            <person name="Kohler A."/>
            <person name="Jargeat P."/>
            <person name="Nagy L.G."/>
            <person name="Floudas D."/>
            <person name="Copeland A."/>
            <person name="Barry K.W."/>
            <person name="Cichocki N."/>
            <person name="Veneault-Fourrey C."/>
            <person name="LaButti K."/>
            <person name="Lindquist E.A."/>
            <person name="Lipzen A."/>
            <person name="Lundell T."/>
            <person name="Morin E."/>
            <person name="Murat C."/>
            <person name="Sun H."/>
            <person name="Tunlid A."/>
            <person name="Henrissat B."/>
            <person name="Grigoriev I.V."/>
            <person name="Hibbett D.S."/>
            <person name="Martin F."/>
            <person name="Nordberg H.P."/>
            <person name="Cantor M.N."/>
            <person name="Hua S.X."/>
        </authorList>
    </citation>
    <scope>NUCLEOTIDE SEQUENCE [LARGE SCALE GENOMIC DNA]</scope>
    <source>
        <strain evidence="2 3">Ve08.2h10</strain>
    </source>
</reference>
<evidence type="ECO:0000313" key="3">
    <source>
        <dbReference type="Proteomes" id="UP000054538"/>
    </source>
</evidence>
<feature type="region of interest" description="Disordered" evidence="1">
    <location>
        <begin position="346"/>
        <end position="369"/>
    </location>
</feature>
<proteinExistence type="predicted"/>
<keyword evidence="3" id="KW-1185">Reference proteome</keyword>
<evidence type="ECO:0000313" key="2">
    <source>
        <dbReference type="EMBL" id="KIK75043.1"/>
    </source>
</evidence>
<dbReference type="Proteomes" id="UP000054538">
    <property type="component" value="Unassembled WGS sequence"/>
</dbReference>
<accession>A0A0D0CIP3</accession>
<evidence type="ECO:0000256" key="1">
    <source>
        <dbReference type="SAM" id="MobiDB-lite"/>
    </source>
</evidence>
<dbReference type="OrthoDB" id="2675751at2759"/>
<feature type="compositionally biased region" description="Low complexity" evidence="1">
    <location>
        <begin position="355"/>
        <end position="369"/>
    </location>
</feature>
<name>A0A0D0CIP3_9AGAM</name>